<dbReference type="InterPro" id="IPR036864">
    <property type="entry name" value="Zn2-C6_fun-type_DNA-bd_sf"/>
</dbReference>
<dbReference type="CDD" id="cd00067">
    <property type="entry name" value="GAL4"/>
    <property type="match status" value="1"/>
</dbReference>
<dbReference type="EMBL" id="ML978070">
    <property type="protein sequence ID" value="KAF2014125.1"/>
    <property type="molecule type" value="Genomic_DNA"/>
</dbReference>
<feature type="compositionally biased region" description="Low complexity" evidence="5">
    <location>
        <begin position="208"/>
        <end position="232"/>
    </location>
</feature>
<accession>A0A6A5XLI2</accession>
<keyword evidence="8" id="KW-1185">Reference proteome</keyword>
<dbReference type="PANTHER" id="PTHR31069:SF12">
    <property type="entry name" value="TRANSCRIPTION FACTOR DOMAIN-CONTAINING PROTEIN"/>
    <property type="match status" value="1"/>
</dbReference>
<gene>
    <name evidence="7" type="ORF">BU24DRAFT_210700</name>
</gene>
<reference evidence="7" key="1">
    <citation type="journal article" date="2020" name="Stud. Mycol.">
        <title>101 Dothideomycetes genomes: a test case for predicting lifestyles and emergence of pathogens.</title>
        <authorList>
            <person name="Haridas S."/>
            <person name="Albert R."/>
            <person name="Binder M."/>
            <person name="Bloem J."/>
            <person name="Labutti K."/>
            <person name="Salamov A."/>
            <person name="Andreopoulos B."/>
            <person name="Baker S."/>
            <person name="Barry K."/>
            <person name="Bills G."/>
            <person name="Bluhm B."/>
            <person name="Cannon C."/>
            <person name="Castanera R."/>
            <person name="Culley D."/>
            <person name="Daum C."/>
            <person name="Ezra D."/>
            <person name="Gonzalez J."/>
            <person name="Henrissat B."/>
            <person name="Kuo A."/>
            <person name="Liang C."/>
            <person name="Lipzen A."/>
            <person name="Lutzoni F."/>
            <person name="Magnuson J."/>
            <person name="Mondo S."/>
            <person name="Nolan M."/>
            <person name="Ohm R."/>
            <person name="Pangilinan J."/>
            <person name="Park H.-J."/>
            <person name="Ramirez L."/>
            <person name="Alfaro M."/>
            <person name="Sun H."/>
            <person name="Tritt A."/>
            <person name="Yoshinaga Y."/>
            <person name="Zwiers L.-H."/>
            <person name="Turgeon B."/>
            <person name="Goodwin S."/>
            <person name="Spatafora J."/>
            <person name="Crous P."/>
            <person name="Grigoriev I."/>
        </authorList>
    </citation>
    <scope>NUCLEOTIDE SEQUENCE</scope>
    <source>
        <strain evidence="7">CBS 175.79</strain>
    </source>
</reference>
<dbReference type="GO" id="GO:0008270">
    <property type="term" value="F:zinc ion binding"/>
    <property type="evidence" value="ECO:0007669"/>
    <property type="project" value="InterPro"/>
</dbReference>
<proteinExistence type="predicted"/>
<keyword evidence="3" id="KW-0804">Transcription</keyword>
<dbReference type="GO" id="GO:0000978">
    <property type="term" value="F:RNA polymerase II cis-regulatory region sequence-specific DNA binding"/>
    <property type="evidence" value="ECO:0007669"/>
    <property type="project" value="TreeGrafter"/>
</dbReference>
<feature type="domain" description="Zn(2)-C6 fungal-type" evidence="6">
    <location>
        <begin position="59"/>
        <end position="89"/>
    </location>
</feature>
<evidence type="ECO:0000256" key="2">
    <source>
        <dbReference type="ARBA" id="ARBA00023125"/>
    </source>
</evidence>
<evidence type="ECO:0000256" key="5">
    <source>
        <dbReference type="SAM" id="MobiDB-lite"/>
    </source>
</evidence>
<dbReference type="SUPFAM" id="SSF57701">
    <property type="entry name" value="Zn2/Cys6 DNA-binding domain"/>
    <property type="match status" value="1"/>
</dbReference>
<evidence type="ECO:0000313" key="7">
    <source>
        <dbReference type="EMBL" id="KAF2014125.1"/>
    </source>
</evidence>
<dbReference type="PANTHER" id="PTHR31069">
    <property type="entry name" value="OLEATE-ACTIVATED TRANSCRIPTION FACTOR 1-RELATED"/>
    <property type="match status" value="1"/>
</dbReference>
<evidence type="ECO:0000313" key="8">
    <source>
        <dbReference type="Proteomes" id="UP000799778"/>
    </source>
</evidence>
<evidence type="ECO:0000256" key="1">
    <source>
        <dbReference type="ARBA" id="ARBA00023015"/>
    </source>
</evidence>
<dbReference type="Gene3D" id="4.10.240.10">
    <property type="entry name" value="Zn(2)-C6 fungal-type DNA-binding domain"/>
    <property type="match status" value="1"/>
</dbReference>
<keyword evidence="2" id="KW-0238">DNA-binding</keyword>
<dbReference type="AlphaFoldDB" id="A0A6A5XLI2"/>
<sequence length="257" mass="27692">MLTTSPTQTIFLHMHPHALESLAPKDTRWNMLELTASATSADRRQSYLFSATTIAGQGACTACRGRLTKCSLTKPQCSECNKRGTGCTYTAASKSSSPVAPSVFAPPAPRLATEKGTKRKFDQILNQHPAPCPFQNLYQLMQSSSPEVAMDIFRRIRQGDDAASVLRHFDEGHLLVQFYLQVDSKTQTLSTTAPGRAGKYIQSPPALSTSTTETTNSSSTSITTPSSVATTTPIGKPATQHQLPPSLRAICNDVAMS</sequence>
<feature type="region of interest" description="Disordered" evidence="5">
    <location>
        <begin position="189"/>
        <end position="242"/>
    </location>
</feature>
<protein>
    <recommendedName>
        <fullName evidence="6">Zn(2)-C6 fungal-type domain-containing protein</fullName>
    </recommendedName>
</protein>
<dbReference type="GO" id="GO:0045944">
    <property type="term" value="P:positive regulation of transcription by RNA polymerase II"/>
    <property type="evidence" value="ECO:0007669"/>
    <property type="project" value="TreeGrafter"/>
</dbReference>
<evidence type="ECO:0000259" key="6">
    <source>
        <dbReference type="PROSITE" id="PS50048"/>
    </source>
</evidence>
<dbReference type="GeneID" id="54279327"/>
<dbReference type="SMART" id="SM00066">
    <property type="entry name" value="GAL4"/>
    <property type="match status" value="1"/>
</dbReference>
<dbReference type="Pfam" id="PF00172">
    <property type="entry name" value="Zn_clus"/>
    <property type="match status" value="1"/>
</dbReference>
<dbReference type="GO" id="GO:0000981">
    <property type="term" value="F:DNA-binding transcription factor activity, RNA polymerase II-specific"/>
    <property type="evidence" value="ECO:0007669"/>
    <property type="project" value="InterPro"/>
</dbReference>
<evidence type="ECO:0000256" key="3">
    <source>
        <dbReference type="ARBA" id="ARBA00023163"/>
    </source>
</evidence>
<dbReference type="PROSITE" id="PS50048">
    <property type="entry name" value="ZN2_CY6_FUNGAL_2"/>
    <property type="match status" value="1"/>
</dbReference>
<keyword evidence="4" id="KW-0539">Nucleus</keyword>
<keyword evidence="1" id="KW-0805">Transcription regulation</keyword>
<dbReference type="InterPro" id="IPR001138">
    <property type="entry name" value="Zn2Cys6_DnaBD"/>
</dbReference>
<dbReference type="Proteomes" id="UP000799778">
    <property type="component" value="Unassembled WGS sequence"/>
</dbReference>
<name>A0A6A5XLI2_9PLEO</name>
<dbReference type="GO" id="GO:0005634">
    <property type="term" value="C:nucleus"/>
    <property type="evidence" value="ECO:0007669"/>
    <property type="project" value="TreeGrafter"/>
</dbReference>
<dbReference type="RefSeq" id="XP_033382464.1">
    <property type="nucleotide sequence ID" value="XM_033521930.1"/>
</dbReference>
<dbReference type="InterPro" id="IPR050675">
    <property type="entry name" value="OAF3"/>
</dbReference>
<organism evidence="7 8">
    <name type="scientific">Aaosphaeria arxii CBS 175.79</name>
    <dbReference type="NCBI Taxonomy" id="1450172"/>
    <lineage>
        <taxon>Eukaryota</taxon>
        <taxon>Fungi</taxon>
        <taxon>Dikarya</taxon>
        <taxon>Ascomycota</taxon>
        <taxon>Pezizomycotina</taxon>
        <taxon>Dothideomycetes</taxon>
        <taxon>Pleosporomycetidae</taxon>
        <taxon>Pleosporales</taxon>
        <taxon>Pleosporales incertae sedis</taxon>
        <taxon>Aaosphaeria</taxon>
    </lineage>
</organism>
<dbReference type="OrthoDB" id="10261408at2759"/>
<evidence type="ECO:0000256" key="4">
    <source>
        <dbReference type="ARBA" id="ARBA00023242"/>
    </source>
</evidence>